<proteinExistence type="predicted"/>
<dbReference type="Proteomes" id="UP000600071">
    <property type="component" value="Unassembled WGS sequence"/>
</dbReference>
<dbReference type="AlphaFoldDB" id="A0A833EAB8"/>
<gene>
    <name evidence="1" type="ORF">EYH50_00215</name>
</gene>
<sequence length="64" mass="7211">MFEQQKLIPVMVVLRGRVVAARVPRVASRWLGGLLVELETGVQVHLLMPGALARWLHRGEKIEV</sequence>
<evidence type="ECO:0000313" key="1">
    <source>
        <dbReference type="EMBL" id="HIQ23462.1"/>
    </source>
</evidence>
<evidence type="ECO:0000313" key="2">
    <source>
        <dbReference type="Proteomes" id="UP000600071"/>
    </source>
</evidence>
<dbReference type="EMBL" id="DQVR01000005">
    <property type="protein sequence ID" value="HIQ23462.1"/>
    <property type="molecule type" value="Genomic_DNA"/>
</dbReference>
<feature type="non-terminal residue" evidence="1">
    <location>
        <position position="64"/>
    </location>
</feature>
<protein>
    <submittedName>
        <fullName evidence="1">Uncharacterized protein</fullName>
    </submittedName>
</protein>
<reference evidence="1" key="1">
    <citation type="journal article" date="2020" name="ISME J.">
        <title>Gammaproteobacteria mediating utilization of methyl-, sulfur- and petroleum organic compounds in deep ocean hydrothermal plumes.</title>
        <authorList>
            <person name="Zhou Z."/>
            <person name="Liu Y."/>
            <person name="Pan J."/>
            <person name="Cron B.R."/>
            <person name="Toner B.M."/>
            <person name="Anantharaman K."/>
            <person name="Breier J.A."/>
            <person name="Dick G.J."/>
            <person name="Li M."/>
        </authorList>
    </citation>
    <scope>NUCLEOTIDE SEQUENCE</scope>
    <source>
        <strain evidence="1">SZUA-1523</strain>
    </source>
</reference>
<comment type="caution">
    <text evidence="1">The sequence shown here is derived from an EMBL/GenBank/DDBJ whole genome shotgun (WGS) entry which is preliminary data.</text>
</comment>
<accession>A0A833EAB8</accession>
<name>A0A833EAB8_9CREN</name>
<organism evidence="1 2">
    <name type="scientific">Pyrodictium delaneyi</name>
    <dbReference type="NCBI Taxonomy" id="1273541"/>
    <lineage>
        <taxon>Archaea</taxon>
        <taxon>Thermoproteota</taxon>
        <taxon>Thermoprotei</taxon>
        <taxon>Desulfurococcales</taxon>
        <taxon>Pyrodictiaceae</taxon>
        <taxon>Pyrodictium</taxon>
    </lineage>
</organism>